<accession>M7NUL6</accession>
<dbReference type="AlphaFoldDB" id="M7NUL6"/>
<dbReference type="PATRIC" id="fig|1286106.3.peg.1968"/>
<keyword evidence="2" id="KW-1185">Reference proteome</keyword>
<feature type="non-terminal residue" evidence="1">
    <location>
        <position position="1"/>
    </location>
</feature>
<organism evidence="1 2">
    <name type="scientific">Methylophaga lonarensis MPL</name>
    <dbReference type="NCBI Taxonomy" id="1286106"/>
    <lineage>
        <taxon>Bacteria</taxon>
        <taxon>Pseudomonadati</taxon>
        <taxon>Pseudomonadota</taxon>
        <taxon>Gammaproteobacteria</taxon>
        <taxon>Thiotrichales</taxon>
        <taxon>Piscirickettsiaceae</taxon>
        <taxon>Methylophaga</taxon>
    </lineage>
</organism>
<dbReference type="STRING" id="1286106.MPL1_09837"/>
<dbReference type="EMBL" id="APHR01000054">
    <property type="protein sequence ID" value="EMR12478.1"/>
    <property type="molecule type" value="Genomic_DNA"/>
</dbReference>
<sequence>GVTTLAEQTAPVTGNRWTVAEQEVEDRLNTYLVDHNEYAGTSGVFSYGRVVSYGTE</sequence>
<comment type="caution">
    <text evidence="1">The sequence shown here is derived from an EMBL/GenBank/DDBJ whole genome shotgun (WGS) entry which is preliminary data.</text>
</comment>
<reference evidence="1 2" key="1">
    <citation type="journal article" date="2013" name="Genome Announc.">
        <title>Draft Genome Sequence of Methylophaga lonarensis MPLT, a Haloalkaliphilic (Non-Methane-Utilizing) Methylotroph.</title>
        <authorList>
            <person name="Shetty S.A."/>
            <person name="Marathe N.P."/>
            <person name="Munot H."/>
            <person name="Antony C.P."/>
            <person name="Dhotre D.P."/>
            <person name="Murrell J.C."/>
            <person name="Shouche Y.S."/>
        </authorList>
    </citation>
    <scope>NUCLEOTIDE SEQUENCE [LARGE SCALE GENOMIC DNA]</scope>
    <source>
        <strain evidence="1 2">MPL</strain>
    </source>
</reference>
<gene>
    <name evidence="1" type="ORF">MPL1_09837</name>
</gene>
<protein>
    <submittedName>
        <fullName evidence="1">Anti sigma-E protein RseA</fullName>
    </submittedName>
</protein>
<evidence type="ECO:0000313" key="2">
    <source>
        <dbReference type="Proteomes" id="UP000012019"/>
    </source>
</evidence>
<proteinExistence type="predicted"/>
<name>M7NUL6_9GAMM</name>
<evidence type="ECO:0000313" key="1">
    <source>
        <dbReference type="EMBL" id="EMR12478.1"/>
    </source>
</evidence>
<dbReference type="eggNOG" id="COG3073">
    <property type="taxonomic scope" value="Bacteria"/>
</dbReference>
<dbReference type="Proteomes" id="UP000012019">
    <property type="component" value="Unassembled WGS sequence"/>
</dbReference>